<sequence length="117" mass="11889">MVPPADEDRPDGPLDTSAAAITAVALLKLAALPGAEDCARRAEAILHRLVCAHLSGTGTATTGTTADPGPARPAGMLLDGCHDAPTATAVQHELIWGDFFLALGLAVLTGDVDPRDV</sequence>
<evidence type="ECO:0000313" key="2">
    <source>
        <dbReference type="Proteomes" id="UP000014629"/>
    </source>
</evidence>
<accession>S4AWA5</accession>
<dbReference type="EMBL" id="AOPZ01000048">
    <property type="protein sequence ID" value="EPH45732.1"/>
    <property type="molecule type" value="Genomic_DNA"/>
</dbReference>
<evidence type="ECO:0000313" key="1">
    <source>
        <dbReference type="EMBL" id="EPH45732.1"/>
    </source>
</evidence>
<dbReference type="PATRIC" id="fig|1286094.4.peg.1217"/>
<dbReference type="InterPro" id="IPR012341">
    <property type="entry name" value="6hp_glycosidase-like_sf"/>
</dbReference>
<dbReference type="Gene3D" id="1.50.10.10">
    <property type="match status" value="1"/>
</dbReference>
<dbReference type="Proteomes" id="UP000014629">
    <property type="component" value="Unassembled WGS sequence"/>
</dbReference>
<dbReference type="GO" id="GO:0005975">
    <property type="term" value="P:carbohydrate metabolic process"/>
    <property type="evidence" value="ECO:0007669"/>
    <property type="project" value="InterPro"/>
</dbReference>
<reference evidence="1 2" key="1">
    <citation type="submission" date="2013-02" db="EMBL/GenBank/DDBJ databases">
        <title>Draft Genome Sequence of Streptomyces aurantiacus, Which Produces Setomimycin.</title>
        <authorList>
            <person name="Gruening B.A."/>
            <person name="Praeg A."/>
            <person name="Erxleben A."/>
            <person name="Guenther S."/>
            <person name="Mueller M."/>
        </authorList>
    </citation>
    <scope>NUCLEOTIDE SEQUENCE [LARGE SCALE GENOMIC DNA]</scope>
    <source>
        <strain evidence="1 2">JA 4570</strain>
    </source>
</reference>
<keyword evidence="2" id="KW-1185">Reference proteome</keyword>
<organism evidence="1 2">
    <name type="scientific">Streptomyces aurantiacus JA 4570</name>
    <dbReference type="NCBI Taxonomy" id="1286094"/>
    <lineage>
        <taxon>Bacteria</taxon>
        <taxon>Bacillati</taxon>
        <taxon>Actinomycetota</taxon>
        <taxon>Actinomycetes</taxon>
        <taxon>Kitasatosporales</taxon>
        <taxon>Streptomycetaceae</taxon>
        <taxon>Streptomyces</taxon>
        <taxon>Streptomyces aurantiacus group</taxon>
    </lineage>
</organism>
<dbReference type="InterPro" id="IPR008928">
    <property type="entry name" value="6-hairpin_glycosidase_sf"/>
</dbReference>
<protein>
    <submittedName>
        <fullName evidence="1">Uncharacterized protein</fullName>
    </submittedName>
</protein>
<gene>
    <name evidence="1" type="ORF">STRAU_1237</name>
</gene>
<name>S4AWA5_9ACTN</name>
<dbReference type="AlphaFoldDB" id="S4AWA5"/>
<proteinExistence type="predicted"/>
<comment type="caution">
    <text evidence="1">The sequence shown here is derived from an EMBL/GenBank/DDBJ whole genome shotgun (WGS) entry which is preliminary data.</text>
</comment>
<dbReference type="SUPFAM" id="SSF48208">
    <property type="entry name" value="Six-hairpin glycosidases"/>
    <property type="match status" value="1"/>
</dbReference>